<sequence>MPKETKNEKIIESMNATPIIDTNVNIKIPRSPIAFDEKKHNFKCSCCGRGYSKQESYFQKSNDVLFQANGGYLPWCKECTDRYVEQMTALYSNNEEHAMKDFCQRAGWNYDIAALTASMETYSGHRSRSRISHYAAKKNLNCDGRKTYIDSLKNYYTQKQNEIITSREQAKSEESTISASAVDRWGVGFTEMDYKNLDEHWRMLKKNNPNADSNQEIFIRDLCNINMLKIHALQNGDSKEYATLVEQYSKTFKQAGLKTIEEKDNSNNETIGVTLATISQFTPEEFYKDKKLYEDYDEIGNYFERHVCRPMENIMTGSEIRDKEFYVPENGGDDDE</sequence>
<accession>A0A8S5PG01</accession>
<name>A0A8S5PG01_9CAUD</name>
<dbReference type="EMBL" id="BK015408">
    <property type="protein sequence ID" value="DAE05371.1"/>
    <property type="molecule type" value="Genomic_DNA"/>
</dbReference>
<evidence type="ECO:0000313" key="1">
    <source>
        <dbReference type="EMBL" id="DAE05371.1"/>
    </source>
</evidence>
<organism evidence="1">
    <name type="scientific">Siphoviridae sp. ctnOB2</name>
    <dbReference type="NCBI Taxonomy" id="2825661"/>
    <lineage>
        <taxon>Viruses</taxon>
        <taxon>Duplodnaviria</taxon>
        <taxon>Heunggongvirae</taxon>
        <taxon>Uroviricota</taxon>
        <taxon>Caudoviricetes</taxon>
    </lineage>
</organism>
<protein>
    <submittedName>
        <fullName evidence="1">Uncharacterized protein</fullName>
    </submittedName>
</protein>
<proteinExistence type="predicted"/>
<reference evidence="1" key="1">
    <citation type="journal article" date="2021" name="Proc. Natl. Acad. Sci. U.S.A.">
        <title>A Catalog of Tens of Thousands of Viruses from Human Metagenomes Reveals Hidden Associations with Chronic Diseases.</title>
        <authorList>
            <person name="Tisza M.J."/>
            <person name="Buck C.B."/>
        </authorList>
    </citation>
    <scope>NUCLEOTIDE SEQUENCE</scope>
    <source>
        <strain evidence="1">CtnOB2</strain>
    </source>
</reference>